<keyword evidence="5" id="KW-0143">Chaperone</keyword>
<comment type="function">
    <text evidence="5">Involved in protein export. Acts as a chaperone by maintaining the newly synthesized protein in an open conformation.</text>
</comment>
<dbReference type="SUPFAM" id="SSF102735">
    <property type="entry name" value="Trigger factor ribosome-binding domain"/>
    <property type="match status" value="1"/>
</dbReference>
<keyword evidence="9" id="KW-1185">Reference proteome</keyword>
<evidence type="ECO:0000256" key="3">
    <source>
        <dbReference type="ARBA" id="ARBA00023235"/>
    </source>
</evidence>
<dbReference type="Proteomes" id="UP001157109">
    <property type="component" value="Unassembled WGS sequence"/>
</dbReference>
<dbReference type="InterPro" id="IPR008881">
    <property type="entry name" value="Trigger_fac_ribosome-bd_bac"/>
</dbReference>
<dbReference type="SUPFAM" id="SSF54534">
    <property type="entry name" value="FKBP-like"/>
    <property type="match status" value="1"/>
</dbReference>
<comment type="similarity">
    <text evidence="5">Belongs to the FKBP-type PPIase family. Tig subfamily.</text>
</comment>
<dbReference type="NCBIfam" id="TIGR00115">
    <property type="entry name" value="tig"/>
    <property type="match status" value="1"/>
</dbReference>
<feature type="domain" description="PPIase FKBP-type" evidence="7">
    <location>
        <begin position="164"/>
        <end position="231"/>
    </location>
</feature>
<evidence type="ECO:0000313" key="8">
    <source>
        <dbReference type="EMBL" id="GMA18691.1"/>
    </source>
</evidence>
<accession>A0ABQ6HJZ2</accession>
<dbReference type="Pfam" id="PF00254">
    <property type="entry name" value="FKBP_C"/>
    <property type="match status" value="1"/>
</dbReference>
<evidence type="ECO:0000259" key="7">
    <source>
        <dbReference type="PROSITE" id="PS50059"/>
    </source>
</evidence>
<keyword evidence="5" id="KW-0131">Cell cycle</keyword>
<feature type="region of interest" description="Disordered" evidence="6">
    <location>
        <begin position="211"/>
        <end position="231"/>
    </location>
</feature>
<keyword evidence="2 4" id="KW-0697">Rotamase</keyword>
<gene>
    <name evidence="8" type="ORF">GCM10025862_07120</name>
</gene>
<comment type="caution">
    <text evidence="8">The sequence shown here is derived from an EMBL/GenBank/DDBJ whole genome shotgun (WGS) entry which is preliminary data.</text>
</comment>
<comment type="catalytic activity">
    <reaction evidence="1 4">
        <text>[protein]-peptidylproline (omega=180) = [protein]-peptidylproline (omega=0)</text>
        <dbReference type="Rhea" id="RHEA:16237"/>
        <dbReference type="Rhea" id="RHEA-COMP:10747"/>
        <dbReference type="Rhea" id="RHEA-COMP:10748"/>
        <dbReference type="ChEBI" id="CHEBI:83833"/>
        <dbReference type="ChEBI" id="CHEBI:83834"/>
        <dbReference type="EC" id="5.2.1.8"/>
    </reaction>
</comment>
<keyword evidence="3 4" id="KW-0413">Isomerase</keyword>
<dbReference type="Gene3D" id="3.30.70.1050">
    <property type="entry name" value="Trigger factor ribosome-binding domain"/>
    <property type="match status" value="1"/>
</dbReference>
<evidence type="ECO:0000256" key="1">
    <source>
        <dbReference type="ARBA" id="ARBA00000971"/>
    </source>
</evidence>
<feature type="compositionally biased region" description="Polar residues" evidence="6">
    <location>
        <begin position="213"/>
        <end position="225"/>
    </location>
</feature>
<dbReference type="InterPro" id="IPR001179">
    <property type="entry name" value="PPIase_FKBP_dom"/>
</dbReference>
<evidence type="ECO:0000313" key="9">
    <source>
        <dbReference type="Proteomes" id="UP001157109"/>
    </source>
</evidence>
<dbReference type="RefSeq" id="WP_348520251.1">
    <property type="nucleotide sequence ID" value="NZ_BSUJ01000001.1"/>
</dbReference>
<keyword evidence="5" id="KW-0132">Cell division</keyword>
<dbReference type="Pfam" id="PF05697">
    <property type="entry name" value="Trigger_N"/>
    <property type="match status" value="1"/>
</dbReference>
<evidence type="ECO:0000256" key="4">
    <source>
        <dbReference type="PROSITE-ProRule" id="PRU00277"/>
    </source>
</evidence>
<protein>
    <recommendedName>
        <fullName evidence="5">Trigger factor</fullName>
    </recommendedName>
</protein>
<dbReference type="InterPro" id="IPR046357">
    <property type="entry name" value="PPIase_dom_sf"/>
</dbReference>
<dbReference type="PANTHER" id="PTHR30560">
    <property type="entry name" value="TRIGGER FACTOR CHAPERONE AND PEPTIDYL-PROLYL CIS/TRANS ISOMERASE"/>
    <property type="match status" value="1"/>
</dbReference>
<reference evidence="9" key="1">
    <citation type="journal article" date="2019" name="Int. J. Syst. Evol. Microbiol.">
        <title>The Global Catalogue of Microorganisms (GCM) 10K type strain sequencing project: providing services to taxonomists for standard genome sequencing and annotation.</title>
        <authorList>
            <consortium name="The Broad Institute Genomics Platform"/>
            <consortium name="The Broad Institute Genome Sequencing Center for Infectious Disease"/>
            <person name="Wu L."/>
            <person name="Ma J."/>
        </authorList>
    </citation>
    <scope>NUCLEOTIDE SEQUENCE [LARGE SCALE GENOMIC DNA]</scope>
    <source>
        <strain evidence="9">NBRC 105830</strain>
    </source>
</reference>
<dbReference type="EMBL" id="BSUJ01000001">
    <property type="protein sequence ID" value="GMA18691.1"/>
    <property type="molecule type" value="Genomic_DNA"/>
</dbReference>
<dbReference type="InterPro" id="IPR005215">
    <property type="entry name" value="Trig_fac"/>
</dbReference>
<evidence type="ECO:0000256" key="5">
    <source>
        <dbReference type="RuleBase" id="RU003914"/>
    </source>
</evidence>
<dbReference type="PROSITE" id="PS50059">
    <property type="entry name" value="FKBP_PPIASE"/>
    <property type="match status" value="1"/>
</dbReference>
<evidence type="ECO:0000256" key="6">
    <source>
        <dbReference type="SAM" id="MobiDB-lite"/>
    </source>
</evidence>
<dbReference type="PANTHER" id="PTHR30560:SF3">
    <property type="entry name" value="TRIGGER FACTOR-LIKE PROTEIN TIG, CHLOROPLASTIC"/>
    <property type="match status" value="1"/>
</dbReference>
<organism evidence="8 9">
    <name type="scientific">Arsenicicoccus piscis</name>
    <dbReference type="NCBI Taxonomy" id="673954"/>
    <lineage>
        <taxon>Bacteria</taxon>
        <taxon>Bacillati</taxon>
        <taxon>Actinomycetota</taxon>
        <taxon>Actinomycetes</taxon>
        <taxon>Micrococcales</taxon>
        <taxon>Intrasporangiaceae</taxon>
        <taxon>Arsenicicoccus</taxon>
    </lineage>
</organism>
<sequence length="231" mass="24881">MKSAVETLNPTRVKLTIEVPYEELKPSIDAAYKTIGSQVQVPGFRKGHVPTRIIDQRVGKGAVLQEAVNEALPEFYGKALEESGVRPLSQPEVDVTEVPLEEGQQLAFTAELDIRPEITLPDFSAITVDVDTVEVADEDVQANITQLQERFGTLVGVERPAEQGDFVSIDIAATIGDEEIDSASGISYEVGSGTMLPGIDEQLVGMSEGETKIFTSPSPAASTRVRTPRSP</sequence>
<dbReference type="InterPro" id="IPR036611">
    <property type="entry name" value="Trigger_fac_ribosome-bd_sf"/>
</dbReference>
<evidence type="ECO:0000256" key="2">
    <source>
        <dbReference type="ARBA" id="ARBA00023110"/>
    </source>
</evidence>
<dbReference type="Gene3D" id="3.10.50.40">
    <property type="match status" value="1"/>
</dbReference>
<proteinExistence type="inferred from homology"/>
<name>A0ABQ6HJZ2_9MICO</name>